<dbReference type="InterPro" id="IPR001610">
    <property type="entry name" value="PAC"/>
</dbReference>
<dbReference type="PROSITE" id="PS50113">
    <property type="entry name" value="PAC"/>
    <property type="match status" value="1"/>
</dbReference>
<evidence type="ECO:0000256" key="2">
    <source>
        <dbReference type="ARBA" id="ARBA00022643"/>
    </source>
</evidence>
<sequence>MINAKLLQLVVNASQDGIVIAEQEGDDTIIIYANPAFEHLTGYQLEDILYQDCRFLQKNDTAQPELELIRDAIKNHEPCRAVLRNYRQDGTLFWNELSITPVFNNADNLMYFIGIQKDVSATIQAQQRINALEAELIQLKQQLSSQKATD</sequence>
<dbReference type="InterPro" id="IPR000014">
    <property type="entry name" value="PAS"/>
</dbReference>
<dbReference type="KEGG" id="phn:PAEH1_00460"/>
<dbReference type="SUPFAM" id="SSF55785">
    <property type="entry name" value="PYP-like sensor domain (PAS domain)"/>
    <property type="match status" value="1"/>
</dbReference>
<feature type="domain" description="PAS" evidence="5">
    <location>
        <begin position="3"/>
        <end position="76"/>
    </location>
</feature>
<dbReference type="SMART" id="SM00086">
    <property type="entry name" value="PAC"/>
    <property type="match status" value="1"/>
</dbReference>
<evidence type="ECO:0000259" key="5">
    <source>
        <dbReference type="PROSITE" id="PS50112"/>
    </source>
</evidence>
<dbReference type="PROSITE" id="PS50112">
    <property type="entry name" value="PAS"/>
    <property type="match status" value="1"/>
</dbReference>
<evidence type="ECO:0000256" key="4">
    <source>
        <dbReference type="SAM" id="Coils"/>
    </source>
</evidence>
<dbReference type="Proteomes" id="UP000189369">
    <property type="component" value="Chromosome"/>
</dbReference>
<evidence type="ECO:0008006" key="9">
    <source>
        <dbReference type="Google" id="ProtNLM"/>
    </source>
</evidence>
<dbReference type="AlphaFoldDB" id="A0A1U9JXC1"/>
<dbReference type="InterPro" id="IPR035965">
    <property type="entry name" value="PAS-like_dom_sf"/>
</dbReference>
<keyword evidence="1" id="KW-0285">Flavoprotein</keyword>
<organism evidence="7 8">
    <name type="scientific">Paenalcaligenes hominis</name>
    <dbReference type="NCBI Taxonomy" id="643674"/>
    <lineage>
        <taxon>Bacteria</taxon>
        <taxon>Pseudomonadati</taxon>
        <taxon>Pseudomonadota</taxon>
        <taxon>Betaproteobacteria</taxon>
        <taxon>Burkholderiales</taxon>
        <taxon>Alcaligenaceae</taxon>
        <taxon>Paenalcaligenes</taxon>
    </lineage>
</organism>
<dbReference type="NCBIfam" id="TIGR00229">
    <property type="entry name" value="sensory_box"/>
    <property type="match status" value="1"/>
</dbReference>
<evidence type="ECO:0000313" key="8">
    <source>
        <dbReference type="Proteomes" id="UP000189369"/>
    </source>
</evidence>
<dbReference type="PANTHER" id="PTHR47429">
    <property type="entry name" value="PROTEIN TWIN LOV 1"/>
    <property type="match status" value="1"/>
</dbReference>
<evidence type="ECO:0000313" key="7">
    <source>
        <dbReference type="EMBL" id="AQS50396.1"/>
    </source>
</evidence>
<dbReference type="OrthoDB" id="9146564at2"/>
<dbReference type="CDD" id="cd00130">
    <property type="entry name" value="PAS"/>
    <property type="match status" value="1"/>
</dbReference>
<evidence type="ECO:0000256" key="3">
    <source>
        <dbReference type="ARBA" id="ARBA00022991"/>
    </source>
</evidence>
<dbReference type="InterPro" id="IPR000700">
    <property type="entry name" value="PAS-assoc_C"/>
</dbReference>
<keyword evidence="2" id="KW-0288">FMN</keyword>
<dbReference type="Pfam" id="PF13426">
    <property type="entry name" value="PAS_9"/>
    <property type="match status" value="1"/>
</dbReference>
<keyword evidence="3" id="KW-0157">Chromophore</keyword>
<feature type="domain" description="PAC" evidence="6">
    <location>
        <begin position="79"/>
        <end position="131"/>
    </location>
</feature>
<proteinExistence type="predicted"/>
<dbReference type="SMART" id="SM00091">
    <property type="entry name" value="PAS"/>
    <property type="match status" value="1"/>
</dbReference>
<accession>A0A1U9JXC1</accession>
<evidence type="ECO:0000259" key="6">
    <source>
        <dbReference type="PROSITE" id="PS50113"/>
    </source>
</evidence>
<feature type="coiled-coil region" evidence="4">
    <location>
        <begin position="122"/>
        <end position="149"/>
    </location>
</feature>
<gene>
    <name evidence="7" type="ORF">PAEH1_00460</name>
</gene>
<keyword evidence="4" id="KW-0175">Coiled coil</keyword>
<reference evidence="7 8" key="1">
    <citation type="submission" date="2017-01" db="EMBL/GenBank/DDBJ databases">
        <title>Complete Genome Sequence of Paenalcaligenes hominis, Isolated from a paraplegic Patient with neurogenic bladder.</title>
        <authorList>
            <person name="Mukhopadhyay R."/>
            <person name="Joaquin J."/>
            <person name="Hogue R."/>
            <person name="Kilaru A."/>
            <person name="Jospin G."/>
            <person name="Mars K."/>
            <person name="Eisen J.A."/>
            <person name="Chaturvedi V."/>
        </authorList>
    </citation>
    <scope>NUCLEOTIDE SEQUENCE [LARGE SCALE GENOMIC DNA]</scope>
    <source>
        <strain evidence="7 8">15S00501</strain>
    </source>
</reference>
<dbReference type="Gene3D" id="3.30.450.20">
    <property type="entry name" value="PAS domain"/>
    <property type="match status" value="1"/>
</dbReference>
<dbReference type="STRING" id="643674.PAEH1_00460"/>
<dbReference type="EMBL" id="CP019697">
    <property type="protein sequence ID" value="AQS50396.1"/>
    <property type="molecule type" value="Genomic_DNA"/>
</dbReference>
<dbReference type="PANTHER" id="PTHR47429:SF2">
    <property type="entry name" value="PROTEIN TWIN LOV 1"/>
    <property type="match status" value="1"/>
</dbReference>
<protein>
    <recommendedName>
        <fullName evidence="9">Histidine kinase</fullName>
    </recommendedName>
</protein>
<evidence type="ECO:0000256" key="1">
    <source>
        <dbReference type="ARBA" id="ARBA00022630"/>
    </source>
</evidence>
<name>A0A1U9JXC1_9BURK</name>